<proteinExistence type="predicted"/>
<protein>
    <submittedName>
        <fullName evidence="1">Uncharacterized protein</fullName>
    </submittedName>
</protein>
<evidence type="ECO:0000313" key="2">
    <source>
        <dbReference type="Proteomes" id="UP001060085"/>
    </source>
</evidence>
<gene>
    <name evidence="1" type="ORF">M9H77_02086</name>
</gene>
<evidence type="ECO:0000313" key="1">
    <source>
        <dbReference type="EMBL" id="KAI5680859.1"/>
    </source>
</evidence>
<accession>A0ACC0C7I6</accession>
<keyword evidence="2" id="KW-1185">Reference proteome</keyword>
<dbReference type="EMBL" id="CM044701">
    <property type="protein sequence ID" value="KAI5680859.1"/>
    <property type="molecule type" value="Genomic_DNA"/>
</dbReference>
<dbReference type="Proteomes" id="UP001060085">
    <property type="component" value="Linkage Group LG01"/>
</dbReference>
<organism evidence="1 2">
    <name type="scientific">Catharanthus roseus</name>
    <name type="common">Madagascar periwinkle</name>
    <name type="synonym">Vinca rosea</name>
    <dbReference type="NCBI Taxonomy" id="4058"/>
    <lineage>
        <taxon>Eukaryota</taxon>
        <taxon>Viridiplantae</taxon>
        <taxon>Streptophyta</taxon>
        <taxon>Embryophyta</taxon>
        <taxon>Tracheophyta</taxon>
        <taxon>Spermatophyta</taxon>
        <taxon>Magnoliopsida</taxon>
        <taxon>eudicotyledons</taxon>
        <taxon>Gunneridae</taxon>
        <taxon>Pentapetalae</taxon>
        <taxon>asterids</taxon>
        <taxon>lamiids</taxon>
        <taxon>Gentianales</taxon>
        <taxon>Apocynaceae</taxon>
        <taxon>Rauvolfioideae</taxon>
        <taxon>Vinceae</taxon>
        <taxon>Catharanthinae</taxon>
        <taxon>Catharanthus</taxon>
    </lineage>
</organism>
<name>A0ACC0C7I6_CATRO</name>
<sequence>MNGARRHTRRGGRWHSRTSCRGVVAKVPASTPAGLAGEDGRGLRTVRTVCPTTSTERPVGQILGAEGNAECLHIETGLPISTDEQLMFETASGSNKGHIYGFRSQSAAVTMPGGSNRLQGLYREGEEVVGIHAVYTGEVRRLHHIIHISEWSTAGFGTHSLPSFSPPDDNVTSQPPTGPPSSSPPLPLPTST</sequence>
<reference evidence="2" key="1">
    <citation type="journal article" date="2023" name="Nat. Plants">
        <title>Single-cell RNA sequencing provides a high-resolution roadmap for understanding the multicellular compartmentation of specialized metabolism.</title>
        <authorList>
            <person name="Sun S."/>
            <person name="Shen X."/>
            <person name="Li Y."/>
            <person name="Li Y."/>
            <person name="Wang S."/>
            <person name="Li R."/>
            <person name="Zhang H."/>
            <person name="Shen G."/>
            <person name="Guo B."/>
            <person name="Wei J."/>
            <person name="Xu J."/>
            <person name="St-Pierre B."/>
            <person name="Chen S."/>
            <person name="Sun C."/>
        </authorList>
    </citation>
    <scope>NUCLEOTIDE SEQUENCE [LARGE SCALE GENOMIC DNA]</scope>
</reference>
<comment type="caution">
    <text evidence="1">The sequence shown here is derived from an EMBL/GenBank/DDBJ whole genome shotgun (WGS) entry which is preliminary data.</text>
</comment>